<evidence type="ECO:0008006" key="3">
    <source>
        <dbReference type="Google" id="ProtNLM"/>
    </source>
</evidence>
<protein>
    <recommendedName>
        <fullName evidence="3">DUF4375 domain-containing protein</fullName>
    </recommendedName>
</protein>
<accession>A0ABS6J3N6</accession>
<organism evidence="1 2">
    <name type="scientific">Paragemmobacter amnigenus</name>
    <dbReference type="NCBI Taxonomy" id="2852097"/>
    <lineage>
        <taxon>Bacteria</taxon>
        <taxon>Pseudomonadati</taxon>
        <taxon>Pseudomonadota</taxon>
        <taxon>Alphaproteobacteria</taxon>
        <taxon>Rhodobacterales</taxon>
        <taxon>Paracoccaceae</taxon>
        <taxon>Paragemmobacter</taxon>
    </lineage>
</organism>
<proteinExistence type="predicted"/>
<reference evidence="1 2" key="1">
    <citation type="submission" date="2021-06" db="EMBL/GenBank/DDBJ databases">
        <title>Rhodobacteraceae bacterium strain HSP-20.</title>
        <authorList>
            <person name="Chen W.-M."/>
        </authorList>
    </citation>
    <scope>NUCLEOTIDE SEQUENCE [LARGE SCALE GENOMIC DNA]</scope>
    <source>
        <strain evidence="1 2">HSP-20</strain>
    </source>
</reference>
<name>A0ABS6J3N6_9RHOB</name>
<keyword evidence="2" id="KW-1185">Reference proteome</keyword>
<sequence length="179" mass="20204">MGDLSQIEAEMARYRAESAEHVAQLAAARRVRVMCDYSADGVWSKGGGSFDCTALPITPQLVWRIRQWQVDYERSGYWTGEFGLEGGLEAFAETGLHIAIEMKRQLPDWTIVYSDARRRAPEASATELADIRATLTEGDDLERALEAAQLYTDRFRAWFEYEITSDVVESGTPPDNYPK</sequence>
<evidence type="ECO:0000313" key="2">
    <source>
        <dbReference type="Proteomes" id="UP000731907"/>
    </source>
</evidence>
<evidence type="ECO:0000313" key="1">
    <source>
        <dbReference type="EMBL" id="MBU9698376.1"/>
    </source>
</evidence>
<comment type="caution">
    <text evidence="1">The sequence shown here is derived from an EMBL/GenBank/DDBJ whole genome shotgun (WGS) entry which is preliminary data.</text>
</comment>
<gene>
    <name evidence="1" type="ORF">GU927_011020</name>
</gene>
<dbReference type="Proteomes" id="UP000731907">
    <property type="component" value="Unassembled WGS sequence"/>
</dbReference>
<dbReference type="RefSeq" id="WP_161762504.1">
    <property type="nucleotide sequence ID" value="NZ_JAAATX020000007.1"/>
</dbReference>
<dbReference type="EMBL" id="JAAATX020000007">
    <property type="protein sequence ID" value="MBU9698376.1"/>
    <property type="molecule type" value="Genomic_DNA"/>
</dbReference>